<protein>
    <recommendedName>
        <fullName evidence="3">DUF4136 domain-containing protein</fullName>
    </recommendedName>
</protein>
<organism evidence="1 2">
    <name type="scientific">Niveibacterium microcysteis</name>
    <dbReference type="NCBI Taxonomy" id="2811415"/>
    <lineage>
        <taxon>Bacteria</taxon>
        <taxon>Pseudomonadati</taxon>
        <taxon>Pseudomonadota</taxon>
        <taxon>Betaproteobacteria</taxon>
        <taxon>Rhodocyclales</taxon>
        <taxon>Rhodocyclaceae</taxon>
        <taxon>Niveibacterium</taxon>
    </lineage>
</organism>
<evidence type="ECO:0000313" key="1">
    <source>
        <dbReference type="EMBL" id="QSI78910.1"/>
    </source>
</evidence>
<reference evidence="1 2" key="1">
    <citation type="submission" date="2021-02" db="EMBL/GenBank/DDBJ databases">
        <title>Niveibacterium changnyeongensis HC41.</title>
        <authorList>
            <person name="Kang M."/>
        </authorList>
    </citation>
    <scope>NUCLEOTIDE SEQUENCE [LARGE SCALE GENOMIC DNA]</scope>
    <source>
        <strain evidence="1 2">HC41</strain>
    </source>
</reference>
<name>A0ABX7MDV7_9RHOO</name>
<evidence type="ECO:0008006" key="3">
    <source>
        <dbReference type="Google" id="ProtNLM"/>
    </source>
</evidence>
<sequence>MRVTLGYRVRMLRQQQALSVPGAGGILDTSQSAEAHAMNADLPTLARRAAIGLVATLMLAGCASTRLTSAWRDSDYAGPPLKKLVVIGVSDEIAARRVFEDDFAKALSDAGVEAIPGYRLLPDKPQRNVEEMREAVAKSGADGILVARALRVEKRTQYSPGTMTMMPAYGYGYRSFWGYYGAGAMISEPRLYQYDVVTIETNLWPAPEGKVMWSGLSETTDPASIKKSTAELAKIVIGALKEQRLIVGGTPNK</sequence>
<dbReference type="Proteomes" id="UP000663570">
    <property type="component" value="Chromosome"/>
</dbReference>
<evidence type="ECO:0000313" key="2">
    <source>
        <dbReference type="Proteomes" id="UP000663570"/>
    </source>
</evidence>
<keyword evidence="2" id="KW-1185">Reference proteome</keyword>
<accession>A0ABX7MDV7</accession>
<proteinExistence type="predicted"/>
<dbReference type="RefSeq" id="WP_206256244.1">
    <property type="nucleotide sequence ID" value="NZ_CP071060.1"/>
</dbReference>
<gene>
    <name evidence="1" type="ORF">JY500_09985</name>
</gene>
<dbReference type="EMBL" id="CP071060">
    <property type="protein sequence ID" value="QSI78910.1"/>
    <property type="molecule type" value="Genomic_DNA"/>
</dbReference>